<dbReference type="Proteomes" id="UP000541610">
    <property type="component" value="Unassembled WGS sequence"/>
</dbReference>
<reference evidence="1 2" key="1">
    <citation type="submission" date="2020-04" db="EMBL/GenBank/DDBJ databases">
        <title>Perkinsus olseni comparative genomics.</title>
        <authorList>
            <person name="Bogema D.R."/>
        </authorList>
    </citation>
    <scope>NUCLEOTIDE SEQUENCE [LARGE SCALE GENOMIC DNA]</scope>
    <source>
        <strain evidence="1">00978-12</strain>
    </source>
</reference>
<proteinExistence type="predicted"/>
<gene>
    <name evidence="1" type="ORF">FOZ60_006080</name>
</gene>
<accession>A0A7J6NQ48</accession>
<protein>
    <submittedName>
        <fullName evidence="1">Uncharacterized protein</fullName>
    </submittedName>
</protein>
<name>A0A7J6NQ48_PEROL</name>
<evidence type="ECO:0000313" key="2">
    <source>
        <dbReference type="Proteomes" id="UP000541610"/>
    </source>
</evidence>
<comment type="caution">
    <text evidence="1">The sequence shown here is derived from an EMBL/GenBank/DDBJ whole genome shotgun (WGS) entry which is preliminary data.</text>
</comment>
<dbReference type="AlphaFoldDB" id="A0A7J6NQ48"/>
<sequence>MNREFSNLGIQSNEGFLICPAGGGKSVTVKLRLQDGRFADVKLILTEGPTSITPGRYVMAENRNMDDLWELGNMGVEIYGRRVGKQTADIEFYHKQKGQFTVNNVALRYHSSSMGGQRDHDHSYAKPPREGYVLRDHRGFWPTGTDAFLDVNVAFNHHFPDLSKYPMMICVVSNDSISFVYQIGEGEEREITLIRDAFLVVAMKKLLIIIPVNSASAAVAQNQFLPPLLPGYYETFDTTPEIPFMAGISMRVRRTAHGKRADLKFQLDDGTDLSLDDYVVERMRHRKDDEDSRRELVAKCYVFRRTNGGALDHADSLSLWKITRTFTSLRVYDREDFLICPDGGGKSVTIKLRLQDGRFADVGLMLTDSVHEGPLAITPGRYVKVEGPNDDHKELINMEIEVTGRDGGRQSADITFYHKEKGRFTVNNMALKYHIPYEIHAANHVNDEHAYVKVFKDCYATKRHFEVWPVLTATFFHVNAAFDQSFKTLSEYSIMICVESKDAISFVYRTGTKEERKITLVHELVDLNLLARTAGLEDYLHTRTQEEVIT</sequence>
<dbReference type="EMBL" id="JABANP010000248">
    <property type="protein sequence ID" value="KAF4685806.1"/>
    <property type="molecule type" value="Genomic_DNA"/>
</dbReference>
<evidence type="ECO:0000313" key="1">
    <source>
        <dbReference type="EMBL" id="KAF4685806.1"/>
    </source>
</evidence>
<dbReference type="OrthoDB" id="10467692at2759"/>
<organism evidence="1 2">
    <name type="scientific">Perkinsus olseni</name>
    <name type="common">Perkinsus atlanticus</name>
    <dbReference type="NCBI Taxonomy" id="32597"/>
    <lineage>
        <taxon>Eukaryota</taxon>
        <taxon>Sar</taxon>
        <taxon>Alveolata</taxon>
        <taxon>Perkinsozoa</taxon>
        <taxon>Perkinsea</taxon>
        <taxon>Perkinsida</taxon>
        <taxon>Perkinsidae</taxon>
        <taxon>Perkinsus</taxon>
    </lineage>
</organism>